<organism evidence="1 2">
    <name type="scientific">Acinetobacter bereziniae</name>
    <name type="common">Acinetobacter genomosp. 10</name>
    <dbReference type="NCBI Taxonomy" id="106648"/>
    <lineage>
        <taxon>Bacteria</taxon>
        <taxon>Pseudomonadati</taxon>
        <taxon>Pseudomonadota</taxon>
        <taxon>Gammaproteobacteria</taxon>
        <taxon>Moraxellales</taxon>
        <taxon>Moraxellaceae</taxon>
        <taxon>Acinetobacter</taxon>
    </lineage>
</organism>
<reference evidence="1" key="1">
    <citation type="submission" date="2022-02" db="EMBL/GenBank/DDBJ databases">
        <title>Characterization of Tn125 harboring carbapenem-resistant Acinetobacter bereziniae clinical isolates.</title>
        <authorList>
            <person name="Wong N.-K."/>
            <person name="Pan Q."/>
        </authorList>
    </citation>
    <scope>NUCLEOTIDE SEQUENCE</scope>
    <source>
        <strain evidence="1">GD03393</strain>
    </source>
</reference>
<proteinExistence type="predicted"/>
<dbReference type="Proteomes" id="UP000644140">
    <property type="component" value="Chromosome"/>
</dbReference>
<protein>
    <submittedName>
        <fullName evidence="1">Uncharacterized protein</fullName>
    </submittedName>
</protein>
<name>A0A8I1A9J9_ACIBZ</name>
<evidence type="ECO:0000313" key="2">
    <source>
        <dbReference type="Proteomes" id="UP000644140"/>
    </source>
</evidence>
<sequence>MKIIFFSILITMSNLTFASYENSCDLIVKLLENTSTRTLYINRDGLGEIEETSMHIKGVVKKAQAAGRADQGCQHYIGQVIEENLTNYPNRSELKKGEKIKLNILITDYKGMSKSETITYLEPKK</sequence>
<evidence type="ECO:0000313" key="1">
    <source>
        <dbReference type="EMBL" id="UUN96889.1"/>
    </source>
</evidence>
<dbReference type="RefSeq" id="WP_151780883.1">
    <property type="nucleotide sequence ID" value="NZ_BKNL01000013.1"/>
</dbReference>
<accession>A0A8I1A9J9</accession>
<dbReference type="AlphaFoldDB" id="A0A8I1A9J9"/>
<gene>
    <name evidence="1" type="ORF">I9054_016200</name>
</gene>
<dbReference type="EMBL" id="CP092085">
    <property type="protein sequence ID" value="UUN96889.1"/>
    <property type="molecule type" value="Genomic_DNA"/>
</dbReference>